<comment type="caution">
    <text evidence="2">The sequence shown here is derived from an EMBL/GenBank/DDBJ whole genome shotgun (WGS) entry which is preliminary data.</text>
</comment>
<accession>A0ABY1QRN9</accession>
<name>A0ABY1QRN9_9SPHN</name>
<evidence type="ECO:0000313" key="3">
    <source>
        <dbReference type="Proteomes" id="UP001157910"/>
    </source>
</evidence>
<gene>
    <name evidence="2" type="ORF">SAMN06296065_11222</name>
</gene>
<feature type="chain" id="PRO_5045345413" description="Secreted protein" evidence="1">
    <location>
        <begin position="26"/>
        <end position="130"/>
    </location>
</feature>
<dbReference type="RefSeq" id="WP_103730326.1">
    <property type="nucleotide sequence ID" value="NZ_FXUI01000012.1"/>
</dbReference>
<dbReference type="EMBL" id="FXUI01000012">
    <property type="protein sequence ID" value="SMP78956.1"/>
    <property type="molecule type" value="Genomic_DNA"/>
</dbReference>
<keyword evidence="3" id="KW-1185">Reference proteome</keyword>
<feature type="signal peptide" evidence="1">
    <location>
        <begin position="1"/>
        <end position="25"/>
    </location>
</feature>
<protein>
    <recommendedName>
        <fullName evidence="4">Secreted protein</fullName>
    </recommendedName>
</protein>
<evidence type="ECO:0000256" key="1">
    <source>
        <dbReference type="SAM" id="SignalP"/>
    </source>
</evidence>
<proteinExistence type="predicted"/>
<keyword evidence="1" id="KW-0732">Signal</keyword>
<evidence type="ECO:0000313" key="2">
    <source>
        <dbReference type="EMBL" id="SMP78956.1"/>
    </source>
</evidence>
<organism evidence="2 3">
    <name type="scientific">Novosphingobium panipatense</name>
    <dbReference type="NCBI Taxonomy" id="428991"/>
    <lineage>
        <taxon>Bacteria</taxon>
        <taxon>Pseudomonadati</taxon>
        <taxon>Pseudomonadota</taxon>
        <taxon>Alphaproteobacteria</taxon>
        <taxon>Sphingomonadales</taxon>
        <taxon>Sphingomonadaceae</taxon>
        <taxon>Novosphingobium</taxon>
    </lineage>
</organism>
<evidence type="ECO:0008006" key="4">
    <source>
        <dbReference type="Google" id="ProtNLM"/>
    </source>
</evidence>
<dbReference type="PROSITE" id="PS51257">
    <property type="entry name" value="PROKAR_LIPOPROTEIN"/>
    <property type="match status" value="1"/>
</dbReference>
<reference evidence="2 3" key="1">
    <citation type="submission" date="2017-05" db="EMBL/GenBank/DDBJ databases">
        <authorList>
            <person name="Varghese N."/>
            <person name="Submissions S."/>
        </authorList>
    </citation>
    <scope>NUCLEOTIDE SEQUENCE [LARGE SCALE GENOMIC DNA]</scope>
    <source>
        <strain evidence="2 3">SM16</strain>
    </source>
</reference>
<dbReference type="Proteomes" id="UP001157910">
    <property type="component" value="Unassembled WGS sequence"/>
</dbReference>
<sequence>MRALRHLAVAALGVLVLGACTPQAAAPTPEAADGRSLSRDLSAADRAACTSGGGTVQRRGRASMEMCVRSYADAGKQCTDSSQCEGRCIGSKDDMGKTANISGQCQADNRLFGCVAEVHGGSRVDLLCID</sequence>